<organism evidence="1 2">
    <name type="scientific">Fusarium oxysporum</name>
    <name type="common">Fusarium vascular wilt</name>
    <dbReference type="NCBI Taxonomy" id="5507"/>
    <lineage>
        <taxon>Eukaryota</taxon>
        <taxon>Fungi</taxon>
        <taxon>Dikarya</taxon>
        <taxon>Ascomycota</taxon>
        <taxon>Pezizomycotina</taxon>
        <taxon>Sordariomycetes</taxon>
        <taxon>Hypocreomycetidae</taxon>
        <taxon>Hypocreales</taxon>
        <taxon>Nectriaceae</taxon>
        <taxon>Fusarium</taxon>
        <taxon>Fusarium oxysporum species complex</taxon>
    </lineage>
</organism>
<name>A0A2H3T209_FUSOX</name>
<dbReference type="AlphaFoldDB" id="A0A2H3T209"/>
<accession>A0A2H3T209</accession>
<dbReference type="EMBL" id="FMJY01000004">
    <property type="protein sequence ID" value="SCO82667.1"/>
    <property type="molecule type" value="Genomic_DNA"/>
</dbReference>
<protein>
    <submittedName>
        <fullName evidence="1">Uncharacterized protein</fullName>
    </submittedName>
</protein>
<reference evidence="2" key="1">
    <citation type="submission" date="2016-09" db="EMBL/GenBank/DDBJ databases">
        <authorList>
            <person name="Guldener U."/>
        </authorList>
    </citation>
    <scope>NUCLEOTIDE SEQUENCE [LARGE SCALE GENOMIC DNA]</scope>
    <source>
        <strain evidence="2">V64-1</strain>
    </source>
</reference>
<dbReference type="Proteomes" id="UP000219369">
    <property type="component" value="Unassembled WGS sequence"/>
</dbReference>
<proteinExistence type="predicted"/>
<gene>
    <name evidence="1" type="ORF">FRV6_06880</name>
</gene>
<evidence type="ECO:0000313" key="1">
    <source>
        <dbReference type="EMBL" id="SCO82667.1"/>
    </source>
</evidence>
<evidence type="ECO:0000313" key="2">
    <source>
        <dbReference type="Proteomes" id="UP000219369"/>
    </source>
</evidence>
<sequence>MPCRLTDSAEEYTCGLGFFLANESGYTA</sequence>